<feature type="compositionally biased region" description="Low complexity" evidence="1">
    <location>
        <begin position="1677"/>
        <end position="1687"/>
    </location>
</feature>
<evidence type="ECO:0000256" key="1">
    <source>
        <dbReference type="SAM" id="MobiDB-lite"/>
    </source>
</evidence>
<proteinExistence type="predicted"/>
<name>A0AAN9QYT1_PHACN</name>
<feature type="compositionally biased region" description="Basic and acidic residues" evidence="1">
    <location>
        <begin position="1422"/>
        <end position="1432"/>
    </location>
</feature>
<accession>A0AAN9QYT1</accession>
<feature type="compositionally biased region" description="Basic and acidic residues" evidence="1">
    <location>
        <begin position="203"/>
        <end position="262"/>
    </location>
</feature>
<evidence type="ECO:0000259" key="3">
    <source>
        <dbReference type="PROSITE" id="PS50829"/>
    </source>
</evidence>
<evidence type="ECO:0000313" key="4">
    <source>
        <dbReference type="EMBL" id="KAK7352339.1"/>
    </source>
</evidence>
<dbReference type="Proteomes" id="UP001374584">
    <property type="component" value="Unassembled WGS sequence"/>
</dbReference>
<feature type="compositionally biased region" description="Polar residues" evidence="1">
    <location>
        <begin position="524"/>
        <end position="534"/>
    </location>
</feature>
<dbReference type="EMBL" id="JAYMYR010000007">
    <property type="protein sequence ID" value="KAK7352339.1"/>
    <property type="molecule type" value="Genomic_DNA"/>
</dbReference>
<feature type="region of interest" description="Disordered" evidence="1">
    <location>
        <begin position="1491"/>
        <end position="1612"/>
    </location>
</feature>
<evidence type="ECO:0000256" key="2">
    <source>
        <dbReference type="SAM" id="Phobius"/>
    </source>
</evidence>
<dbReference type="InterPro" id="IPR003169">
    <property type="entry name" value="GYF"/>
</dbReference>
<feature type="region of interest" description="Disordered" evidence="1">
    <location>
        <begin position="1383"/>
        <end position="1435"/>
    </location>
</feature>
<feature type="compositionally biased region" description="Polar residues" evidence="1">
    <location>
        <begin position="1571"/>
        <end position="1585"/>
    </location>
</feature>
<feature type="region of interest" description="Disordered" evidence="1">
    <location>
        <begin position="112"/>
        <end position="181"/>
    </location>
</feature>
<feature type="region of interest" description="Disordered" evidence="1">
    <location>
        <begin position="477"/>
        <end position="497"/>
    </location>
</feature>
<feature type="compositionally biased region" description="Polar residues" evidence="1">
    <location>
        <begin position="1598"/>
        <end position="1612"/>
    </location>
</feature>
<dbReference type="SUPFAM" id="SSF55277">
    <property type="entry name" value="GYF domain"/>
    <property type="match status" value="1"/>
</dbReference>
<feature type="compositionally biased region" description="Basic and acidic residues" evidence="1">
    <location>
        <begin position="137"/>
        <end position="146"/>
    </location>
</feature>
<dbReference type="Pfam" id="PF02213">
    <property type="entry name" value="GYF"/>
    <property type="match status" value="1"/>
</dbReference>
<keyword evidence="2" id="KW-1133">Transmembrane helix</keyword>
<feature type="compositionally biased region" description="Basic and acidic residues" evidence="1">
    <location>
        <begin position="1197"/>
        <end position="1210"/>
    </location>
</feature>
<reference evidence="4 5" key="1">
    <citation type="submission" date="2024-01" db="EMBL/GenBank/DDBJ databases">
        <title>The genomes of 5 underutilized Papilionoideae crops provide insights into root nodulation and disease resistanc.</title>
        <authorList>
            <person name="Jiang F."/>
        </authorList>
    </citation>
    <scope>NUCLEOTIDE SEQUENCE [LARGE SCALE GENOMIC DNA]</scope>
    <source>
        <strain evidence="4">JINMINGXINNONG_FW02</strain>
        <tissue evidence="4">Leaves</tissue>
    </source>
</reference>
<feature type="compositionally biased region" description="Basic and acidic residues" evidence="1">
    <location>
        <begin position="1495"/>
        <end position="1511"/>
    </location>
</feature>
<feature type="compositionally biased region" description="Polar residues" evidence="1">
    <location>
        <begin position="1402"/>
        <end position="1416"/>
    </location>
</feature>
<dbReference type="PROSITE" id="PS50829">
    <property type="entry name" value="GYF"/>
    <property type="match status" value="1"/>
</dbReference>
<feature type="region of interest" description="Disordered" evidence="1">
    <location>
        <begin position="1176"/>
        <end position="1299"/>
    </location>
</feature>
<dbReference type="PANTHER" id="PTHR47471">
    <property type="entry name" value="GYF DOMAIN-CONTAINING PROTEIN"/>
    <property type="match status" value="1"/>
</dbReference>
<dbReference type="PANTHER" id="PTHR47471:SF1">
    <property type="entry name" value="PROTEIN ESSENTIAL FOR POTEXVIRUS ACCUMULATION 1"/>
    <property type="match status" value="1"/>
</dbReference>
<dbReference type="Gene3D" id="3.30.1490.40">
    <property type="match status" value="1"/>
</dbReference>
<protein>
    <recommendedName>
        <fullName evidence="3">GYF domain-containing protein</fullName>
    </recommendedName>
</protein>
<dbReference type="CDD" id="cd00072">
    <property type="entry name" value="GYF"/>
    <property type="match status" value="1"/>
</dbReference>
<keyword evidence="2" id="KW-0472">Membrane</keyword>
<feature type="compositionally biased region" description="Basic and acidic residues" evidence="1">
    <location>
        <begin position="1555"/>
        <end position="1564"/>
    </location>
</feature>
<gene>
    <name evidence="4" type="ORF">VNO80_17759</name>
</gene>
<feature type="compositionally biased region" description="Polar residues" evidence="1">
    <location>
        <begin position="479"/>
        <end position="490"/>
    </location>
</feature>
<feature type="compositionally biased region" description="Low complexity" evidence="1">
    <location>
        <begin position="1586"/>
        <end position="1597"/>
    </location>
</feature>
<dbReference type="SMART" id="SM00444">
    <property type="entry name" value="GYF"/>
    <property type="match status" value="1"/>
</dbReference>
<feature type="domain" description="GYF" evidence="3">
    <location>
        <begin position="586"/>
        <end position="637"/>
    </location>
</feature>
<feature type="transmembrane region" description="Helical" evidence="2">
    <location>
        <begin position="12"/>
        <end position="31"/>
    </location>
</feature>
<feature type="compositionally biased region" description="Basic and acidic residues" evidence="1">
    <location>
        <begin position="154"/>
        <end position="181"/>
    </location>
</feature>
<feature type="region of interest" description="Disordered" evidence="1">
    <location>
        <begin position="202"/>
        <end position="300"/>
    </location>
</feature>
<keyword evidence="5" id="KW-1185">Reference proteome</keyword>
<comment type="caution">
    <text evidence="4">The sequence shown here is derived from an EMBL/GenBank/DDBJ whole genome shotgun (WGS) entry which is preliminary data.</text>
</comment>
<feature type="compositionally biased region" description="Polar residues" evidence="1">
    <location>
        <begin position="114"/>
        <end position="123"/>
    </location>
</feature>
<feature type="compositionally biased region" description="Basic and acidic residues" evidence="1">
    <location>
        <begin position="1239"/>
        <end position="1248"/>
    </location>
</feature>
<dbReference type="InterPro" id="IPR035445">
    <property type="entry name" value="GYF-like_dom_sf"/>
</dbReference>
<feature type="region of interest" description="Disordered" evidence="1">
    <location>
        <begin position="1461"/>
        <end position="1480"/>
    </location>
</feature>
<feature type="compositionally biased region" description="Polar residues" evidence="1">
    <location>
        <begin position="1635"/>
        <end position="1650"/>
    </location>
</feature>
<sequence>MRTDMFSSRHRIFNWFSTILGLTYILLFHPGSGSPDSPSHTVGSIAIVRDSFPCRSSMADHISATRLHHISAAPPLQISKDFHGPDNPIPLSPQWLLPKPGESKPAIGTVENHVISTPPNGNRSEMAKTFGNGEDVNDGHKQKDVFRPSMLDSENGRHDRWRDEERDTKSSSSLHKDRWRNGDKDLTDARRIDRWTENPSTRHFAEARRGTSDRWNDSGNKDTNFEQQRESKWNTRWGPGDKESKGLREKWSDPGKDGDLHVGKSLSNISNLVKDEKEGNHYRPWRSNASQSRGRVEPTHHQNVMPNKQVSVLSYGWGRGEDTPPAIAFGHARFGSGGNSINGTYMHAQYPENLLDKVEGQHGEARCFRYSRKNLLDVYRVADMHTNRKLVEFVQVPSITQDEPLEPLGFCAPNSEELSVIKDIEKGEIISSSAPQVQKDGRNSTEFTHSRQMKLVNAPLQDRVEDNGSYRIADEVPSNRESTFEESNSVHPGATWCGTPLGERAGIVVHENRDVSSDIKSRNPDMSWSHQPKDTQAQWEHNLDYLSETRDVAKWQSTGDPIKRQLSGIFDSEFESRRVQQTCPEDLSLFYKDPQGHIQGPFKGIDIISWFEAGYFGIDLPVRLENAASDSPWLQLGDAMPHLRAKAQPPPGFSAAKHDSTEALGWQNSSNFGNMHTSLNEVERLRNDSMHRNSATEAENRFLESLMSGSKSSSPLDSLTLSEGLQGFLCNNSGNLGVDGGNNLYLLAKKMALERQRSLPTHPYPYWSGRDAVPVSPKSDIFPNAAPHSNILSSLSDNHRQLQPQNSELNSIIQGLSDRSSTGLNSGSAGWPNFPLQGGLDPLLNKTDFHHDQNYVQMPFGIQQQRLQTPNQLPLNNLIAQTSDIPSSILTAEKLLSSGLSQDPQMLNMLQQQQQLQLHSQAAAFSQQIPSSLDKLLLLKQQQQHEEQQLLLRQQQLLSQVLQEHQSHQRFGDLSYQQLPGGGIPLGNLHVNLSQIQPPKEIFSRSFQTPIPGVHGELTTTSLNLPMQVSQDTSYNSSESSAHLPDQLFENISHQKSWSATLPEQINDKHHSVTLPASASFEGSLLSEHNIAKEELDIAQKPFSFSDYTAKIMEQMPDYTCPADDTQVSATSVSGESSRPLQCVAPFVPVSSSGSCGTELPVSSQVGIDAEIKSGSIEEQQGGRESLHTEPLVVDARSVEAREPKRTTEKKSKKQKSSKSQSSDQAKGLLKNVTLQKSKKSESEKPNYAEKNLGETNKGEPADETYLQQTWGKDKQSATATAETDNHQEVNDLPTNIPGSITETFIENELKAVNSISTKNSELPSGRAWKPAPGIKAKSLLEIQLEEQKRAQIEMLVSEVATPVNSSSSTTPWVGVVANPDSVKVSSDSHREADDTEYLANSEKSQNSKTKKSPLSDQLAEDVPKYSERDGKVPNSLIPSQNIVVHCHSEPIDEGDFIEAKDTKRNRKKSAKLKGSGAKVSIPVASSEIPISSSHVEKVRSSHSVELEKEQLPSIPSGPSLGDFVLWKGEPTSPSPPPAWTTDSGRIPKPTSLRDIQKEQEKKSAAVLPNQLPTPQKSQPAQVARSSSSSWPISTSSQPNIAPSNHINSQTSLSKYRGDDELFWGPVEQSKQENKQSGFSQLASQGSWGSKNVPVKGNSPGLLSRQKSGSGKPAERSLSSSPAPSQSLLKLKKDAMTKNSEATDFRVWCENECDRLIGTKDTSFLQFCLKQSRSEAEIILTENLGSYDPDHEFIDKFLNYMDLLPSDVLEIAFQTRNDQKVDESENTVIQDIGLGKKKGKKGKKVSSSVLGFNVVSNRIMMGEIQAVDD</sequence>
<organism evidence="4 5">
    <name type="scientific">Phaseolus coccineus</name>
    <name type="common">Scarlet runner bean</name>
    <name type="synonym">Phaseolus multiflorus</name>
    <dbReference type="NCBI Taxonomy" id="3886"/>
    <lineage>
        <taxon>Eukaryota</taxon>
        <taxon>Viridiplantae</taxon>
        <taxon>Streptophyta</taxon>
        <taxon>Embryophyta</taxon>
        <taxon>Tracheophyta</taxon>
        <taxon>Spermatophyta</taxon>
        <taxon>Magnoliopsida</taxon>
        <taxon>eudicotyledons</taxon>
        <taxon>Gunneridae</taxon>
        <taxon>Pentapetalae</taxon>
        <taxon>rosids</taxon>
        <taxon>fabids</taxon>
        <taxon>Fabales</taxon>
        <taxon>Fabaceae</taxon>
        <taxon>Papilionoideae</taxon>
        <taxon>50 kb inversion clade</taxon>
        <taxon>NPAAA clade</taxon>
        <taxon>indigoferoid/millettioid clade</taxon>
        <taxon>Phaseoleae</taxon>
        <taxon>Phaseolus</taxon>
    </lineage>
</organism>
<feature type="region of interest" description="Disordered" evidence="1">
    <location>
        <begin position="515"/>
        <end position="534"/>
    </location>
</feature>
<feature type="compositionally biased region" description="Polar residues" evidence="1">
    <location>
        <begin position="1266"/>
        <end position="1283"/>
    </location>
</feature>
<keyword evidence="2" id="KW-0812">Transmembrane</keyword>
<feature type="region of interest" description="Disordered" evidence="1">
    <location>
        <begin position="1629"/>
        <end position="1687"/>
    </location>
</feature>
<evidence type="ECO:0000313" key="5">
    <source>
        <dbReference type="Proteomes" id="UP001374584"/>
    </source>
</evidence>